<organism evidence="3 4">
    <name type="scientific">Sphingobacterium hotanense</name>
    <dbReference type="NCBI Taxonomy" id="649196"/>
    <lineage>
        <taxon>Bacteria</taxon>
        <taxon>Pseudomonadati</taxon>
        <taxon>Bacteroidota</taxon>
        <taxon>Sphingobacteriia</taxon>
        <taxon>Sphingobacteriales</taxon>
        <taxon>Sphingobacteriaceae</taxon>
        <taxon>Sphingobacterium</taxon>
    </lineage>
</organism>
<sequence>MIKKIQLFLLLTFITNALNAQILKPVKWTFASKKLNDKEAVIFMKATIDKGWHLYAQNMSEGGPIPTKFTFTPSKTHSISGKTIEPKSKSSYEKVFSMNVSYFDNEVVFQQRIKLNGVNTIVKGTVEFMACDNIQCTPPTEVDFAIQIK</sequence>
<comment type="caution">
    <text evidence="3">The sequence shown here is derived from an EMBL/GenBank/DDBJ whole genome shotgun (WGS) entry which is preliminary data.</text>
</comment>
<dbReference type="Pfam" id="PF11412">
    <property type="entry name" value="DsbD_N"/>
    <property type="match status" value="1"/>
</dbReference>
<feature type="domain" description="Thiol:disulfide interchange protein DsbD N-terminal" evidence="2">
    <location>
        <begin position="22"/>
        <end position="144"/>
    </location>
</feature>
<gene>
    <name evidence="3" type="ORF">HX018_05555</name>
</gene>
<dbReference type="Proteomes" id="UP001170954">
    <property type="component" value="Unassembled WGS sequence"/>
</dbReference>
<evidence type="ECO:0000256" key="1">
    <source>
        <dbReference type="SAM" id="SignalP"/>
    </source>
</evidence>
<dbReference type="RefSeq" id="WP_286650729.1">
    <property type="nucleotide sequence ID" value="NZ_JACAGK010000011.1"/>
</dbReference>
<keyword evidence="4" id="KW-1185">Reference proteome</keyword>
<evidence type="ECO:0000313" key="4">
    <source>
        <dbReference type="Proteomes" id="UP001170954"/>
    </source>
</evidence>
<reference evidence="3" key="2">
    <citation type="journal article" date="2022" name="Sci. Total Environ.">
        <title>Prevalence, transmission, and molecular epidemiology of tet(X)-positive bacteria among humans, animals, and environmental niches in China: An epidemiological, and genomic-based study.</title>
        <authorList>
            <person name="Dong N."/>
            <person name="Zeng Y."/>
            <person name="Cai C."/>
            <person name="Sun C."/>
            <person name="Lu J."/>
            <person name="Liu C."/>
            <person name="Zhou H."/>
            <person name="Sun Q."/>
            <person name="Shu L."/>
            <person name="Wang H."/>
            <person name="Wang Y."/>
            <person name="Wang S."/>
            <person name="Wu C."/>
            <person name="Chan E.W."/>
            <person name="Chen G."/>
            <person name="Shen Z."/>
            <person name="Chen S."/>
            <person name="Zhang R."/>
        </authorList>
    </citation>
    <scope>NUCLEOTIDE SEQUENCE</scope>
    <source>
        <strain evidence="3">R1692</strain>
    </source>
</reference>
<dbReference type="InterPro" id="IPR036929">
    <property type="entry name" value="DsbDN_sf"/>
</dbReference>
<keyword evidence="1" id="KW-0732">Signal</keyword>
<dbReference type="EMBL" id="JACAGK010000011">
    <property type="protein sequence ID" value="MDM1047703.1"/>
    <property type="molecule type" value="Genomic_DNA"/>
</dbReference>
<proteinExistence type="predicted"/>
<feature type="signal peptide" evidence="1">
    <location>
        <begin position="1"/>
        <end position="19"/>
    </location>
</feature>
<keyword evidence="3" id="KW-0762">Sugar transport</keyword>
<evidence type="ECO:0000259" key="2">
    <source>
        <dbReference type="Pfam" id="PF11412"/>
    </source>
</evidence>
<dbReference type="Gene3D" id="2.60.40.1250">
    <property type="entry name" value="Thiol:disulfide interchange protein DsbD, N-terminal domain"/>
    <property type="match status" value="1"/>
</dbReference>
<protein>
    <submittedName>
        <fullName evidence="3">Sugar transporter</fullName>
    </submittedName>
</protein>
<accession>A0ABT7NKE7</accession>
<dbReference type="InterPro" id="IPR028250">
    <property type="entry name" value="DsbDN"/>
</dbReference>
<feature type="chain" id="PRO_5047531709" evidence="1">
    <location>
        <begin position="20"/>
        <end position="149"/>
    </location>
</feature>
<keyword evidence="3" id="KW-0813">Transport</keyword>
<evidence type="ECO:0000313" key="3">
    <source>
        <dbReference type="EMBL" id="MDM1047703.1"/>
    </source>
</evidence>
<reference evidence="3" key="1">
    <citation type="submission" date="2020-06" db="EMBL/GenBank/DDBJ databases">
        <authorList>
            <person name="Dong N."/>
        </authorList>
    </citation>
    <scope>NUCLEOTIDE SEQUENCE</scope>
    <source>
        <strain evidence="3">R1692</strain>
    </source>
</reference>
<name>A0ABT7NKE7_9SPHI</name>